<evidence type="ECO:0000256" key="9">
    <source>
        <dbReference type="ARBA" id="ARBA00023244"/>
    </source>
</evidence>
<keyword evidence="7 11" id="KW-0560">Oxidoreductase</keyword>
<keyword evidence="12" id="KW-0472">Membrane</keyword>
<evidence type="ECO:0000256" key="2">
    <source>
        <dbReference type="ARBA" id="ARBA00005073"/>
    </source>
</evidence>
<keyword evidence="8 11" id="KW-0350">Heme biosynthesis</keyword>
<evidence type="ECO:0000256" key="1">
    <source>
        <dbReference type="ARBA" id="ARBA00002600"/>
    </source>
</evidence>
<keyword evidence="6 11" id="KW-0274">FAD</keyword>
<dbReference type="EMBL" id="FQNF01000055">
    <property type="protein sequence ID" value="SGZ40585.1"/>
    <property type="molecule type" value="Genomic_DNA"/>
</dbReference>
<dbReference type="Proteomes" id="UP000183365">
    <property type="component" value="Unassembled WGS sequence"/>
</dbReference>
<evidence type="ECO:0000313" key="15">
    <source>
        <dbReference type="Proteomes" id="UP000183365"/>
    </source>
</evidence>
<evidence type="ECO:0000259" key="13">
    <source>
        <dbReference type="Pfam" id="PF01593"/>
    </source>
</evidence>
<accession>A0A1L0CQ37</accession>
<evidence type="ECO:0000256" key="8">
    <source>
        <dbReference type="ARBA" id="ARBA00023133"/>
    </source>
</evidence>
<comment type="similarity">
    <text evidence="3 11">Belongs to the protoporphyrinogen/coproporphyrinogen oxidase family. Protoporphyrinogen oxidase subfamily.</text>
</comment>
<dbReference type="UniPathway" id="UPA00251">
    <property type="reaction ID" value="UER00324"/>
</dbReference>
<dbReference type="EC" id="1.3.3.4" evidence="4 11"/>
<dbReference type="GO" id="GO:0004729">
    <property type="term" value="F:oxygen-dependent protoporphyrinogen oxidase activity"/>
    <property type="evidence" value="ECO:0007669"/>
    <property type="project" value="UniProtKB-UniRule"/>
</dbReference>
<dbReference type="SUPFAM" id="SSF54373">
    <property type="entry name" value="FAD-linked reductases, C-terminal domain"/>
    <property type="match status" value="1"/>
</dbReference>
<gene>
    <name evidence="14" type="ORF">HGUI_02785</name>
</gene>
<dbReference type="Gene3D" id="3.50.50.60">
    <property type="entry name" value="FAD/NAD(P)-binding domain"/>
    <property type="match status" value="1"/>
</dbReference>
<feature type="domain" description="Amine oxidase" evidence="13">
    <location>
        <begin position="48"/>
        <end position="309"/>
    </location>
</feature>
<organism evidence="14 15">
    <name type="scientific">Hanseniaspora guilliermondii</name>
    <dbReference type="NCBI Taxonomy" id="56406"/>
    <lineage>
        <taxon>Eukaryota</taxon>
        <taxon>Fungi</taxon>
        <taxon>Dikarya</taxon>
        <taxon>Ascomycota</taxon>
        <taxon>Saccharomycotina</taxon>
        <taxon>Saccharomycetes</taxon>
        <taxon>Saccharomycodales</taxon>
        <taxon>Saccharomycodaceae</taxon>
        <taxon>Hanseniaspora</taxon>
    </lineage>
</organism>
<name>A0A1L0CQ37_9ASCO</name>
<evidence type="ECO:0000256" key="3">
    <source>
        <dbReference type="ARBA" id="ARBA00010551"/>
    </source>
</evidence>
<evidence type="ECO:0000256" key="6">
    <source>
        <dbReference type="ARBA" id="ARBA00022827"/>
    </source>
</evidence>
<dbReference type="OrthoDB" id="438553at2759"/>
<keyword evidence="15" id="KW-1185">Reference proteome</keyword>
<dbReference type="InterPro" id="IPR002937">
    <property type="entry name" value="Amino_oxidase"/>
</dbReference>
<evidence type="ECO:0000256" key="10">
    <source>
        <dbReference type="ARBA" id="ARBA00047554"/>
    </source>
</evidence>
<evidence type="ECO:0000256" key="11">
    <source>
        <dbReference type="RuleBase" id="RU367069"/>
    </source>
</evidence>
<keyword evidence="12" id="KW-0812">Transmembrane</keyword>
<dbReference type="VEuPathDB" id="FungiDB:HGUI_02785"/>
<comment type="function">
    <text evidence="1 11">Catalyzes the 6-electron oxidation of protoporphyrinogen-IX to form protoporphyrin-IX.</text>
</comment>
<dbReference type="Pfam" id="PF01593">
    <property type="entry name" value="Amino_oxidase"/>
    <property type="match status" value="1"/>
</dbReference>
<keyword evidence="5 11" id="KW-0285">Flavoprotein</keyword>
<dbReference type="PANTHER" id="PTHR42923">
    <property type="entry name" value="PROTOPORPHYRINOGEN OXIDASE"/>
    <property type="match status" value="1"/>
</dbReference>
<evidence type="ECO:0000256" key="12">
    <source>
        <dbReference type="SAM" id="Phobius"/>
    </source>
</evidence>
<protein>
    <recommendedName>
        <fullName evidence="4 11">Protoporphyrinogen oxidase</fullName>
        <ecNumber evidence="4 11">1.3.3.4</ecNumber>
    </recommendedName>
</protein>
<dbReference type="InterPro" id="IPR004572">
    <property type="entry name" value="Protoporphyrinogen_oxidase"/>
</dbReference>
<dbReference type="PANTHER" id="PTHR42923:SF3">
    <property type="entry name" value="PROTOPORPHYRINOGEN OXIDASE"/>
    <property type="match status" value="1"/>
</dbReference>
<dbReference type="AlphaFoldDB" id="A0A1L0CQ37"/>
<keyword evidence="12" id="KW-1133">Transmembrane helix</keyword>
<evidence type="ECO:0000313" key="14">
    <source>
        <dbReference type="EMBL" id="SGZ40585.1"/>
    </source>
</evidence>
<dbReference type="GO" id="GO:0006782">
    <property type="term" value="P:protoporphyrinogen IX biosynthetic process"/>
    <property type="evidence" value="ECO:0007669"/>
    <property type="project" value="UniProtKB-UniRule"/>
</dbReference>
<evidence type="ECO:0000256" key="7">
    <source>
        <dbReference type="ARBA" id="ARBA00023002"/>
    </source>
</evidence>
<evidence type="ECO:0000256" key="5">
    <source>
        <dbReference type="ARBA" id="ARBA00022630"/>
    </source>
</evidence>
<dbReference type="InterPro" id="IPR036188">
    <property type="entry name" value="FAD/NAD-bd_sf"/>
</dbReference>
<sequence length="533" mass="60648">MNGLKHLPKNGSVGVVGGGISGLFFTYFLNLKRPDLKITILDKSSSKEKRVGGWIHTHVDTKSNLKLEKGPRTLRGVSPGTSLILQSLIKMNPDVRDHIMYIEKESVANRKFIVDPKDHKKLVQVPPITKESFLKFMKSGASEGFFRSLIYEYFNKSKNVVERDESIYDFMKRRFGNDKLVSNLASALFFGIYATDVKDLSANYCIPRLVNYEKSHGGIFRGLFSKNQPKVKTNGEDVSDFATFLNIDEKSMLEYYNELKKIPLIAFKDGMSTMPNKVRDYLQTIPNISFKFDYDVDRIDVDNNSLTVNNDICFDHVHLSTVSDNFTLNNDRFMEYNKSLGRGTNVLLINVYHPKKNLIHPDIGAFGFLVPKNCHTNLLGCIFDSVIEKNMKNFYNQRLLIDSDSLSNGNYTKMTMMVSYNGKEIKDINKNDCMENAVYKMFENQLGLSKDQVTSLKKDKDLLVEFTFADNSIPIYSPGKGFHSDMKRDIRTILKEDLLKNNNISVGGFKFADGPGMPDVVVESLRAVKRLTE</sequence>
<proteinExistence type="inferred from homology"/>
<comment type="pathway">
    <text evidence="2 11">Porphyrin-containing compound metabolism; protoporphyrin-IX biosynthesis; protoporphyrin-IX from protoporphyrinogen-IX: step 1/1.</text>
</comment>
<dbReference type="SUPFAM" id="SSF51905">
    <property type="entry name" value="FAD/NAD(P)-binding domain"/>
    <property type="match status" value="1"/>
</dbReference>
<comment type="subcellular location">
    <subcellularLocation>
        <location evidence="11">Mitochondrion inner membrane</location>
    </subcellularLocation>
</comment>
<feature type="transmembrane region" description="Helical" evidence="12">
    <location>
        <begin position="12"/>
        <end position="31"/>
    </location>
</feature>
<evidence type="ECO:0000256" key="4">
    <source>
        <dbReference type="ARBA" id="ARBA00012867"/>
    </source>
</evidence>
<comment type="cofactor">
    <cofactor evidence="11">
        <name>FAD</name>
        <dbReference type="ChEBI" id="CHEBI:57692"/>
    </cofactor>
    <text evidence="11">Binds 1 FAD per subunit.</text>
</comment>
<comment type="catalytic activity">
    <reaction evidence="10 11">
        <text>protoporphyrinogen IX + 3 O2 = protoporphyrin IX + 3 H2O2</text>
        <dbReference type="Rhea" id="RHEA:25576"/>
        <dbReference type="ChEBI" id="CHEBI:15379"/>
        <dbReference type="ChEBI" id="CHEBI:16240"/>
        <dbReference type="ChEBI" id="CHEBI:57306"/>
        <dbReference type="ChEBI" id="CHEBI:57307"/>
        <dbReference type="EC" id="1.3.3.4"/>
    </reaction>
</comment>
<reference evidence="15" key="1">
    <citation type="submission" date="2016-11" db="EMBL/GenBank/DDBJ databases">
        <authorList>
            <person name="Guldener U."/>
        </authorList>
    </citation>
    <scope>NUCLEOTIDE SEQUENCE [LARGE SCALE GENOMIC DNA]</scope>
</reference>
<dbReference type="NCBIfam" id="TIGR00562">
    <property type="entry name" value="proto_IX_ox"/>
    <property type="match status" value="1"/>
</dbReference>
<dbReference type="GO" id="GO:0005743">
    <property type="term" value="C:mitochondrial inner membrane"/>
    <property type="evidence" value="ECO:0007669"/>
    <property type="project" value="UniProtKB-SubCell"/>
</dbReference>
<dbReference type="InterPro" id="IPR050464">
    <property type="entry name" value="Zeta_carotene_desat/Oxidored"/>
</dbReference>
<keyword evidence="9 11" id="KW-0627">Porphyrin biosynthesis</keyword>